<keyword evidence="1" id="KW-1133">Transmembrane helix</keyword>
<gene>
    <name evidence="2" type="primary">yunB</name>
    <name evidence="2" type="ORF">E7512_04610</name>
</gene>
<dbReference type="RefSeq" id="WP_326840076.1">
    <property type="nucleotide sequence ID" value="NZ_SVNY01000002.1"/>
</dbReference>
<evidence type="ECO:0000313" key="3">
    <source>
        <dbReference type="Proteomes" id="UP000754750"/>
    </source>
</evidence>
<dbReference type="Pfam" id="PF09560">
    <property type="entry name" value="Spore_YunB"/>
    <property type="match status" value="1"/>
</dbReference>
<keyword evidence="1" id="KW-0812">Transmembrane</keyword>
<proteinExistence type="predicted"/>
<feature type="transmembrane region" description="Helical" evidence="1">
    <location>
        <begin position="28"/>
        <end position="47"/>
    </location>
</feature>
<dbReference type="InterPro" id="IPR014197">
    <property type="entry name" value="Sporulation_prot_YunB"/>
</dbReference>
<evidence type="ECO:0000256" key="1">
    <source>
        <dbReference type="SAM" id="Phobius"/>
    </source>
</evidence>
<organism evidence="2 3">
    <name type="scientific">Faecalispora sporosphaeroides</name>
    <dbReference type="NCBI Taxonomy" id="1549"/>
    <lineage>
        <taxon>Bacteria</taxon>
        <taxon>Bacillati</taxon>
        <taxon>Bacillota</taxon>
        <taxon>Clostridia</taxon>
        <taxon>Eubacteriales</taxon>
        <taxon>Oscillospiraceae</taxon>
        <taxon>Faecalispora</taxon>
    </lineage>
</organism>
<dbReference type="AlphaFoldDB" id="A0A928KWE2"/>
<reference evidence="2" key="1">
    <citation type="submission" date="2019-04" db="EMBL/GenBank/DDBJ databases">
        <title>Evolution of Biomass-Degrading Anaerobic Consortia Revealed by Metagenomics.</title>
        <authorList>
            <person name="Peng X."/>
        </authorList>
    </citation>
    <scope>NUCLEOTIDE SEQUENCE</scope>
    <source>
        <strain evidence="2">SIG551</strain>
    </source>
</reference>
<dbReference type="EMBL" id="SVNY01000002">
    <property type="protein sequence ID" value="MBE6832854.1"/>
    <property type="molecule type" value="Genomic_DNA"/>
</dbReference>
<accession>A0A928KWE2</accession>
<protein>
    <submittedName>
        <fullName evidence="2">Sporulation protein YunB</fullName>
    </submittedName>
</protein>
<comment type="caution">
    <text evidence="2">The sequence shown here is derived from an EMBL/GenBank/DDBJ whole genome shotgun (WGS) entry which is preliminary data.</text>
</comment>
<name>A0A928KWE2_9FIRM</name>
<keyword evidence="1" id="KW-0472">Membrane</keyword>
<sequence length="220" mass="24046">MKRWHKYCPINAPYRGEKRRNSPAVPKLLVFFLGVLAAGIFLDLQLVPVVESLTVNAARQTAVTSINESVLEELNADNITYDDLINLQRDAEGKVQTITTNMAKTNQIKAKITDAVLKNLHGGKINTSVPLGTLLGSRLLHGRGPDIPLVVTLKGNVESDFMTSFESAGINQTRHQIYLELHTEIYSFIPGLHTATDVTTSVLVAETVIVGDVPQLYLGG</sequence>
<evidence type="ECO:0000313" key="2">
    <source>
        <dbReference type="EMBL" id="MBE6832854.1"/>
    </source>
</evidence>
<dbReference type="PIRSF" id="PIRSF021383">
    <property type="entry name" value="YunB"/>
    <property type="match status" value="1"/>
</dbReference>
<dbReference type="NCBIfam" id="TIGR02832">
    <property type="entry name" value="spo_yunB"/>
    <property type="match status" value="1"/>
</dbReference>
<dbReference type="Proteomes" id="UP000754750">
    <property type="component" value="Unassembled WGS sequence"/>
</dbReference>